<feature type="domain" description="MRN complex-interacting protein N-terminal" evidence="2">
    <location>
        <begin position="7"/>
        <end position="108"/>
    </location>
</feature>
<evidence type="ECO:0000313" key="3">
    <source>
        <dbReference type="Proteomes" id="UP001652626"/>
    </source>
</evidence>
<dbReference type="OMA" id="RCYKCLV"/>
<protein>
    <submittedName>
        <fullName evidence="4">MRN complex-interacting protein</fullName>
    </submittedName>
</protein>
<dbReference type="GO" id="GO:0005634">
    <property type="term" value="C:nucleus"/>
    <property type="evidence" value="ECO:0007669"/>
    <property type="project" value="TreeGrafter"/>
</dbReference>
<dbReference type="Pfam" id="PF15749">
    <property type="entry name" value="MRNIP"/>
    <property type="match status" value="1"/>
</dbReference>
<keyword evidence="3" id="KW-1185">Reference proteome</keyword>
<dbReference type="GeneID" id="113392308"/>
<dbReference type="InterPro" id="IPR049472">
    <property type="entry name" value="MRNIP_N"/>
</dbReference>
<evidence type="ECO:0000259" key="2">
    <source>
        <dbReference type="Pfam" id="PF15749"/>
    </source>
</evidence>
<proteinExistence type="predicted"/>
<reference evidence="4" key="1">
    <citation type="submission" date="2025-08" db="UniProtKB">
        <authorList>
            <consortium name="RefSeq"/>
        </authorList>
    </citation>
    <scope>IDENTIFICATION</scope>
    <source>
        <tissue evidence="4">Whole body</tissue>
    </source>
</reference>
<accession>A0A8B8HLV1</accession>
<dbReference type="Proteomes" id="UP001652626">
    <property type="component" value="Chromosome 5"/>
</dbReference>
<evidence type="ECO:0000313" key="4">
    <source>
        <dbReference type="RefSeq" id="XP_026484451.2"/>
    </source>
</evidence>
<gene>
    <name evidence="4" type="primary">LOC113392308</name>
</gene>
<dbReference type="InterPro" id="IPR032739">
    <property type="entry name" value="MRNIP"/>
</dbReference>
<dbReference type="PANTHER" id="PTHR15863:SF2">
    <property type="entry name" value="MRN COMPLEX-INTERACTING PROTEIN"/>
    <property type="match status" value="1"/>
</dbReference>
<dbReference type="GO" id="GO:0007095">
    <property type="term" value="P:mitotic G2 DNA damage checkpoint signaling"/>
    <property type="evidence" value="ECO:0007669"/>
    <property type="project" value="TreeGrafter"/>
</dbReference>
<dbReference type="OrthoDB" id="5960226at2759"/>
<dbReference type="RefSeq" id="XP_026484451.2">
    <property type="nucleotide sequence ID" value="XM_026628666.2"/>
</dbReference>
<name>A0A8B8HLV1_VANTA</name>
<organism evidence="3 4">
    <name type="scientific">Vanessa tameamea</name>
    <name type="common">Kamehameha butterfly</name>
    <dbReference type="NCBI Taxonomy" id="334116"/>
    <lineage>
        <taxon>Eukaryota</taxon>
        <taxon>Metazoa</taxon>
        <taxon>Ecdysozoa</taxon>
        <taxon>Arthropoda</taxon>
        <taxon>Hexapoda</taxon>
        <taxon>Insecta</taxon>
        <taxon>Pterygota</taxon>
        <taxon>Neoptera</taxon>
        <taxon>Endopterygota</taxon>
        <taxon>Lepidoptera</taxon>
        <taxon>Glossata</taxon>
        <taxon>Ditrysia</taxon>
        <taxon>Papilionoidea</taxon>
        <taxon>Nymphalidae</taxon>
        <taxon>Nymphalinae</taxon>
        <taxon>Vanessa</taxon>
    </lineage>
</organism>
<dbReference type="GO" id="GO:0003682">
    <property type="term" value="F:chromatin binding"/>
    <property type="evidence" value="ECO:0007669"/>
    <property type="project" value="TreeGrafter"/>
</dbReference>
<evidence type="ECO:0000256" key="1">
    <source>
        <dbReference type="SAM" id="MobiDB-lite"/>
    </source>
</evidence>
<dbReference type="AlphaFoldDB" id="A0A8B8HLV1"/>
<sequence>MPQIFQVLRCYRCSVFQVHQTRKDNKWVCKICGEKQSVKRHYGIGTSRDCRTHVQELNKLRGDQEQTSVNTVDSEDSEYDESINNTNPNIDDRKALVKINKESKWSAYIDEPEQQFETSEPEYIYNKEIILEIPRKRKLNRKAQKIKQFRKSIDNNKENSTSDIQNHIENELDFIESSTSNIITLSTTNIGNFSPEIIDECHKTKLNSQVVTTSTKTENEITNFLLNKVNKDSKWAQYVDTEGINESFDGATEKNCTKQPLFSLCDDSEIDTILDL</sequence>
<feature type="region of interest" description="Disordered" evidence="1">
    <location>
        <begin position="64"/>
        <end position="87"/>
    </location>
</feature>
<dbReference type="PANTHER" id="PTHR15863">
    <property type="entry name" value="MRN COMPLEX-INTERACTING PROTEIN"/>
    <property type="match status" value="1"/>
</dbReference>